<evidence type="ECO:0000256" key="3">
    <source>
        <dbReference type="ARBA" id="ARBA00022670"/>
    </source>
</evidence>
<keyword evidence="6" id="KW-0788">Thiol protease</keyword>
<dbReference type="InterPro" id="IPR018200">
    <property type="entry name" value="USP_CS"/>
</dbReference>
<evidence type="ECO:0000256" key="5">
    <source>
        <dbReference type="ARBA" id="ARBA00022801"/>
    </source>
</evidence>
<dbReference type="InterPro" id="IPR038765">
    <property type="entry name" value="Papain-like_cys_pep_sf"/>
</dbReference>
<feature type="domain" description="USP" evidence="9">
    <location>
        <begin position="585"/>
        <end position="1159"/>
    </location>
</feature>
<keyword evidence="11" id="KW-1185">Reference proteome</keyword>
<dbReference type="InterPro" id="IPR044635">
    <property type="entry name" value="UBP14-like"/>
</dbReference>
<evidence type="ECO:0000259" key="9">
    <source>
        <dbReference type="PROSITE" id="PS50235"/>
    </source>
</evidence>
<evidence type="ECO:0000256" key="6">
    <source>
        <dbReference type="ARBA" id="ARBA00022807"/>
    </source>
</evidence>
<comment type="catalytic activity">
    <reaction evidence="1">
        <text>Thiol-dependent hydrolysis of ester, thioester, amide, peptide and isopeptide bonds formed by the C-terminal Gly of ubiquitin (a 76-residue protein attached to proteins as an intracellular targeting signal).</text>
        <dbReference type="EC" id="3.4.19.12"/>
    </reaction>
</comment>
<feature type="coiled-coil region" evidence="7">
    <location>
        <begin position="1054"/>
        <end position="1088"/>
    </location>
</feature>
<name>K1WCJ4_MARBU</name>
<dbReference type="InterPro" id="IPR001394">
    <property type="entry name" value="Peptidase_C19_UCH"/>
</dbReference>
<dbReference type="CDD" id="cd02666">
    <property type="entry name" value="Peptidase_C19J"/>
    <property type="match status" value="1"/>
</dbReference>
<dbReference type="PANTHER" id="PTHR43982:SF6">
    <property type="entry name" value="UBIQUITIN CARBOXYL-TERMINAL HYDROLASE 2-RELATED"/>
    <property type="match status" value="1"/>
</dbReference>
<sequence>MGNPGKTAPRLILDLLNYDPRRREKSGRNVLADVEPRFKKGFLSPTALPNDCQHSLARKDARTRAPAAHELPHNEAEQTDKGNPLHHFRLIQSPTIEKDKVSNKYEPRKETYTFLCSGQKCPALLDIGISGPRLPKSLLGLINDKKILGARGRRELDKDPIRYEGQQPSTPANAYWYLRSYLSDAKGATDPAQLKKIAKRNKKYKVTFDDECDELFEHLGFVSVKELSQNPDEGMNGFWQLPIITDDNRYFIDDVIFELDTILGQLPQADQMAVAMNFIARPVPATKDIERSLGCADYPTKFREIDLSTEEHPWFRNLGAVDNFTDELIIWAYDRQCECDPRNKPYYLDCLEGIAQGRQSSDLELKFTMAVSVGEYGLAKLEDAYKYFGLTPGTKEGDDHVMGLYKSRIAAAPKQKNDAMAALLIIAKHRNSEKIEALATDNTMTYEEALELLGVTDDSPSDSIEAASVVLALDMDKARVAEALRAIAQRRGNDFGLRKAASAMGSGLGIDEAYNRLQIGPASRNAPDETIFTYYQSLSGGAPSGSRDSYSQALETIALDRGSNFLLAKLSDPNAEVPTSAAEPVGLGNIGNTCYLNSLLQYLYTIKPIRDMVADFQDYRMDITPESLKVKRVGGRLVDKDEIVRAQRFVDELRNLFESLKTAPGRFVTPNKELAELTLVSQEKKEEFLLQRRKSMSSPAVPPNIASVVEGPVFGPQLPPPTTTQLSSKTVDEDLEMIDWSVDTVETRDDSSEVTLVDPETCAAKRENDVNYENKSAFHGVEGSKPDVVMVNGSDEPSSIPAPEKPPPIPPRNKPDLSISTDGHKNIIDGETADLLSFGAQQDVTEVMGNVINRLQCAIKPTGFEEDMEQIDIIRDTFFGTNTRYIQRSDGEPPRVEAWPYIIAYPGRHDDIRDLYESIDVLYDEQLVDVAGSKTPSYISISKLPPILQFQVQRSDFDDILKTSCKNHIHMPFPETMYMDRYVDTADQDSEIMRRRRETWKWKAQLRDLEARHDALKNTRGDINIPDALLATRNFITSLQEEDIDGIDISPELSMALEDRISEVAAELEDISRQMDDLKTKLKNQFTDLREYEYKIHAVFIHRGEARGGHYWVYIYDSEHDIWREYNDEHVTEVKDRRRIFEKAGGADGTPYYMIYVRNHQLKKMVDVVCRDVPVPELPAEKPGAEMYVRMDVDVMTTYEDAEEEDSNVRHVEYAKPRPIRPKLSDVPQSLEGWQRDLQDDASPPSYKEGFDANGKPW</sequence>
<keyword evidence="5 10" id="KW-0378">Hydrolase</keyword>
<reference evidence="10 11" key="1">
    <citation type="journal article" date="2012" name="BMC Genomics">
        <title>Sequencing the genome of Marssonina brunnea reveals fungus-poplar co-evolution.</title>
        <authorList>
            <person name="Zhu S."/>
            <person name="Cao Y.-Z."/>
            <person name="Jiang C."/>
            <person name="Tan B.-Y."/>
            <person name="Wang Z."/>
            <person name="Feng S."/>
            <person name="Zhang L."/>
            <person name="Su X.-H."/>
            <person name="Brejova B."/>
            <person name="Vinar T."/>
            <person name="Xu M."/>
            <person name="Wang M.-X."/>
            <person name="Zhang S.-G."/>
            <person name="Huang M.-R."/>
            <person name="Wu R."/>
            <person name="Zhou Y."/>
        </authorList>
    </citation>
    <scope>NUCLEOTIDE SEQUENCE [LARGE SCALE GENOMIC DNA]</scope>
    <source>
        <strain evidence="10 11">MB_m1</strain>
    </source>
</reference>
<feature type="compositionally biased region" description="Basic and acidic residues" evidence="8">
    <location>
        <begin position="70"/>
        <end position="80"/>
    </location>
</feature>
<dbReference type="OMA" id="MDIGDAY"/>
<evidence type="ECO:0000313" key="11">
    <source>
        <dbReference type="Proteomes" id="UP000006753"/>
    </source>
</evidence>
<organism evidence="10 11">
    <name type="scientific">Marssonina brunnea f. sp. multigermtubi (strain MB_m1)</name>
    <name type="common">Marssonina leaf spot fungus</name>
    <dbReference type="NCBI Taxonomy" id="1072389"/>
    <lineage>
        <taxon>Eukaryota</taxon>
        <taxon>Fungi</taxon>
        <taxon>Dikarya</taxon>
        <taxon>Ascomycota</taxon>
        <taxon>Pezizomycotina</taxon>
        <taxon>Leotiomycetes</taxon>
        <taxon>Helotiales</taxon>
        <taxon>Drepanopezizaceae</taxon>
        <taxon>Drepanopeziza</taxon>
    </lineage>
</organism>
<protein>
    <recommendedName>
        <fullName evidence="2">ubiquitinyl hydrolase 1</fullName>
        <ecNumber evidence="2">3.4.19.12</ecNumber>
    </recommendedName>
</protein>
<dbReference type="eggNOG" id="KOG1863">
    <property type="taxonomic scope" value="Eukaryota"/>
</dbReference>
<dbReference type="Pfam" id="PF00443">
    <property type="entry name" value="UCH"/>
    <property type="match status" value="1"/>
</dbReference>
<dbReference type="InterPro" id="IPR025305">
    <property type="entry name" value="UCH_repeat_domain"/>
</dbReference>
<feature type="region of interest" description="Disordered" evidence="8">
    <location>
        <begin position="56"/>
        <end position="81"/>
    </location>
</feature>
<dbReference type="GO" id="GO:0043161">
    <property type="term" value="P:proteasome-mediated ubiquitin-dependent protein catabolic process"/>
    <property type="evidence" value="ECO:0007669"/>
    <property type="project" value="InterPro"/>
</dbReference>
<feature type="region of interest" description="Disordered" evidence="8">
    <location>
        <begin position="793"/>
        <end position="821"/>
    </location>
</feature>
<dbReference type="PANTHER" id="PTHR43982">
    <property type="entry name" value="UBIQUITIN CARBOXYL-TERMINAL HYDROLASE"/>
    <property type="match status" value="1"/>
</dbReference>
<dbReference type="Pfam" id="PF13446">
    <property type="entry name" value="RPT"/>
    <property type="match status" value="4"/>
</dbReference>
<dbReference type="PROSITE" id="PS00972">
    <property type="entry name" value="USP_1"/>
    <property type="match status" value="1"/>
</dbReference>
<evidence type="ECO:0000256" key="2">
    <source>
        <dbReference type="ARBA" id="ARBA00012759"/>
    </source>
</evidence>
<evidence type="ECO:0000256" key="7">
    <source>
        <dbReference type="SAM" id="Coils"/>
    </source>
</evidence>
<dbReference type="HOGENOM" id="CLU_003155_0_0_1"/>
<dbReference type="GO" id="GO:0070628">
    <property type="term" value="F:proteasome binding"/>
    <property type="evidence" value="ECO:0007669"/>
    <property type="project" value="TreeGrafter"/>
</dbReference>
<dbReference type="Gene3D" id="3.90.70.10">
    <property type="entry name" value="Cysteine proteinases"/>
    <property type="match status" value="2"/>
</dbReference>
<dbReference type="GO" id="GO:0004843">
    <property type="term" value="F:cysteine-type deubiquitinase activity"/>
    <property type="evidence" value="ECO:0007669"/>
    <property type="project" value="UniProtKB-EC"/>
</dbReference>
<keyword evidence="4" id="KW-0833">Ubl conjugation pathway</keyword>
<dbReference type="EC" id="3.4.19.12" evidence="2"/>
<dbReference type="PROSITE" id="PS50235">
    <property type="entry name" value="USP_3"/>
    <property type="match status" value="1"/>
</dbReference>
<dbReference type="AlphaFoldDB" id="K1WCJ4"/>
<feature type="region of interest" description="Disordered" evidence="8">
    <location>
        <begin position="1201"/>
        <end position="1258"/>
    </location>
</feature>
<keyword evidence="7" id="KW-0175">Coiled coil</keyword>
<proteinExistence type="predicted"/>
<dbReference type="Proteomes" id="UP000006753">
    <property type="component" value="Unassembled WGS sequence"/>
</dbReference>
<gene>
    <name evidence="10" type="ORF">MBM_06841</name>
</gene>
<dbReference type="FunCoup" id="K1WCJ4">
    <property type="interactions" value="54"/>
</dbReference>
<keyword evidence="3" id="KW-0645">Protease</keyword>
<dbReference type="OrthoDB" id="2420415at2759"/>
<dbReference type="EMBL" id="JH921443">
    <property type="protein sequence ID" value="EKD15080.1"/>
    <property type="molecule type" value="Genomic_DNA"/>
</dbReference>
<accession>K1WCJ4</accession>
<evidence type="ECO:0000256" key="4">
    <source>
        <dbReference type="ARBA" id="ARBA00022786"/>
    </source>
</evidence>
<evidence type="ECO:0000256" key="8">
    <source>
        <dbReference type="SAM" id="MobiDB-lite"/>
    </source>
</evidence>
<dbReference type="InterPro" id="IPR028889">
    <property type="entry name" value="USP"/>
</dbReference>
<dbReference type="KEGG" id="mbe:MBM_06841"/>
<evidence type="ECO:0000313" key="10">
    <source>
        <dbReference type="EMBL" id="EKD15080.1"/>
    </source>
</evidence>
<dbReference type="GO" id="GO:0061136">
    <property type="term" value="P:regulation of proteasomal protein catabolic process"/>
    <property type="evidence" value="ECO:0007669"/>
    <property type="project" value="TreeGrafter"/>
</dbReference>
<feature type="compositionally biased region" description="Pro residues" evidence="8">
    <location>
        <begin position="803"/>
        <end position="812"/>
    </location>
</feature>
<dbReference type="InParanoid" id="K1WCJ4"/>
<evidence type="ECO:0000256" key="1">
    <source>
        <dbReference type="ARBA" id="ARBA00000707"/>
    </source>
</evidence>
<dbReference type="STRING" id="1072389.K1WCJ4"/>
<dbReference type="SUPFAM" id="SSF54001">
    <property type="entry name" value="Cysteine proteinases"/>
    <property type="match status" value="1"/>
</dbReference>
<dbReference type="GO" id="GO:0016579">
    <property type="term" value="P:protein deubiquitination"/>
    <property type="evidence" value="ECO:0007669"/>
    <property type="project" value="InterPro"/>
</dbReference>
<feature type="compositionally biased region" description="Basic and acidic residues" evidence="8">
    <location>
        <begin position="1207"/>
        <end position="1216"/>
    </location>
</feature>